<sequence>MMLNYSKAYENKFLSKTEIECEAHDLSFVGIKYNLFQFNCNMFADAFLYMLTSHYLPSWVNRLELCLQRILCMQRLFRENEDIDAKKNHNGIVCQSAGNQTTIVQLLRIGTDNQQLITIYEVMLENHISCGIIPNFHRLHQSSEPRVQARLTYVEHDFLSAFPTKQSITLNKLFDGLTSLQQQIHRLERKYALIEEKHFC</sequence>
<dbReference type="AlphaFoldDB" id="A0A814X9Q4"/>
<evidence type="ECO:0000256" key="4">
    <source>
        <dbReference type="SAM" id="Coils"/>
    </source>
</evidence>
<keyword evidence="2" id="KW-0645">Protease</keyword>
<evidence type="ECO:0000313" key="6">
    <source>
        <dbReference type="EMBL" id="CAF1213257.1"/>
    </source>
</evidence>
<evidence type="ECO:0000256" key="3">
    <source>
        <dbReference type="ARBA" id="ARBA00022801"/>
    </source>
</evidence>
<dbReference type="EMBL" id="CAJNOR010001873">
    <property type="protein sequence ID" value="CAF1213257.1"/>
    <property type="molecule type" value="Genomic_DNA"/>
</dbReference>
<evidence type="ECO:0000313" key="7">
    <source>
        <dbReference type="Proteomes" id="UP000663828"/>
    </source>
</evidence>
<comment type="similarity">
    <text evidence="1">Belongs to the DeSI family.</text>
</comment>
<dbReference type="InterPro" id="IPR008580">
    <property type="entry name" value="PPPDE_dom"/>
</dbReference>
<organism evidence="6 7">
    <name type="scientific">Adineta ricciae</name>
    <name type="common">Rotifer</name>
    <dbReference type="NCBI Taxonomy" id="249248"/>
    <lineage>
        <taxon>Eukaryota</taxon>
        <taxon>Metazoa</taxon>
        <taxon>Spiralia</taxon>
        <taxon>Gnathifera</taxon>
        <taxon>Rotifera</taxon>
        <taxon>Eurotatoria</taxon>
        <taxon>Bdelloidea</taxon>
        <taxon>Adinetida</taxon>
        <taxon>Adinetidae</taxon>
        <taxon>Adineta</taxon>
    </lineage>
</organism>
<gene>
    <name evidence="6" type="ORF">XAT740_LOCUS24310</name>
</gene>
<dbReference type="InterPro" id="IPR042266">
    <property type="entry name" value="PPPDE_sf"/>
</dbReference>
<name>A0A814X9Q4_ADIRI</name>
<protein>
    <recommendedName>
        <fullName evidence="5">PPPDE domain-containing protein</fullName>
    </recommendedName>
</protein>
<feature type="domain" description="PPPDE" evidence="5">
    <location>
        <begin position="27"/>
        <end position="71"/>
    </location>
</feature>
<proteinExistence type="inferred from homology"/>
<dbReference type="GO" id="GO:0006508">
    <property type="term" value="P:proteolysis"/>
    <property type="evidence" value="ECO:0007669"/>
    <property type="project" value="UniProtKB-KW"/>
</dbReference>
<accession>A0A814X9Q4</accession>
<keyword evidence="3" id="KW-0378">Hydrolase</keyword>
<evidence type="ECO:0000259" key="5">
    <source>
        <dbReference type="Pfam" id="PF05903"/>
    </source>
</evidence>
<dbReference type="Proteomes" id="UP000663828">
    <property type="component" value="Unassembled WGS sequence"/>
</dbReference>
<dbReference type="Pfam" id="PF05903">
    <property type="entry name" value="Peptidase_C97"/>
    <property type="match status" value="1"/>
</dbReference>
<evidence type="ECO:0000256" key="2">
    <source>
        <dbReference type="ARBA" id="ARBA00022670"/>
    </source>
</evidence>
<dbReference type="GO" id="GO:0008233">
    <property type="term" value="F:peptidase activity"/>
    <property type="evidence" value="ECO:0007669"/>
    <property type="project" value="UniProtKB-KW"/>
</dbReference>
<keyword evidence="4" id="KW-0175">Coiled coil</keyword>
<reference evidence="6" key="1">
    <citation type="submission" date="2021-02" db="EMBL/GenBank/DDBJ databases">
        <authorList>
            <person name="Nowell W R."/>
        </authorList>
    </citation>
    <scope>NUCLEOTIDE SEQUENCE</scope>
</reference>
<comment type="caution">
    <text evidence="6">The sequence shown here is derived from an EMBL/GenBank/DDBJ whole genome shotgun (WGS) entry which is preliminary data.</text>
</comment>
<keyword evidence="7" id="KW-1185">Reference proteome</keyword>
<dbReference type="Gene3D" id="3.90.1720.30">
    <property type="entry name" value="PPPDE domains"/>
    <property type="match status" value="1"/>
</dbReference>
<feature type="coiled-coil region" evidence="4">
    <location>
        <begin position="170"/>
        <end position="197"/>
    </location>
</feature>
<evidence type="ECO:0000256" key="1">
    <source>
        <dbReference type="ARBA" id="ARBA00008140"/>
    </source>
</evidence>